<dbReference type="Gramene" id="RZC60340">
    <property type="protein sequence ID" value="RZC60340"/>
    <property type="gene ID" value="C5167_022096"/>
</dbReference>
<dbReference type="AlphaFoldDB" id="A0A4Y7JJW0"/>
<name>A0A4Y7JJW0_PAPSO</name>
<gene>
    <name evidence="1" type="ORF">C5167_022096</name>
</gene>
<proteinExistence type="predicted"/>
<keyword evidence="2" id="KW-1185">Reference proteome</keyword>
<accession>A0A4Y7JJW0</accession>
<evidence type="ECO:0000313" key="1">
    <source>
        <dbReference type="EMBL" id="RZC60340.1"/>
    </source>
</evidence>
<protein>
    <submittedName>
        <fullName evidence="1">Uncharacterized protein</fullName>
    </submittedName>
</protein>
<sequence>MTQFANKAGALGDEIFIVPDKNNLDLKAVERNTSPLNLWEAGELEIKKLAYIGVSFGNVREG</sequence>
<dbReference type="EMBL" id="CM010719">
    <property type="protein sequence ID" value="RZC60340.1"/>
    <property type="molecule type" value="Genomic_DNA"/>
</dbReference>
<dbReference type="Proteomes" id="UP000316621">
    <property type="component" value="Chromosome 5"/>
</dbReference>
<evidence type="ECO:0000313" key="2">
    <source>
        <dbReference type="Proteomes" id="UP000316621"/>
    </source>
</evidence>
<reference evidence="1 2" key="1">
    <citation type="journal article" date="2018" name="Science">
        <title>The opium poppy genome and morphinan production.</title>
        <authorList>
            <person name="Guo L."/>
            <person name="Winzer T."/>
            <person name="Yang X."/>
            <person name="Li Y."/>
            <person name="Ning Z."/>
            <person name="He Z."/>
            <person name="Teodor R."/>
            <person name="Lu Y."/>
            <person name="Bowser T.A."/>
            <person name="Graham I.A."/>
            <person name="Ye K."/>
        </authorList>
    </citation>
    <scope>NUCLEOTIDE SEQUENCE [LARGE SCALE GENOMIC DNA]</scope>
    <source>
        <strain evidence="2">cv. HN1</strain>
        <tissue evidence="1">Leaves</tissue>
    </source>
</reference>
<organism evidence="1 2">
    <name type="scientific">Papaver somniferum</name>
    <name type="common">Opium poppy</name>
    <dbReference type="NCBI Taxonomy" id="3469"/>
    <lineage>
        <taxon>Eukaryota</taxon>
        <taxon>Viridiplantae</taxon>
        <taxon>Streptophyta</taxon>
        <taxon>Embryophyta</taxon>
        <taxon>Tracheophyta</taxon>
        <taxon>Spermatophyta</taxon>
        <taxon>Magnoliopsida</taxon>
        <taxon>Ranunculales</taxon>
        <taxon>Papaveraceae</taxon>
        <taxon>Papaveroideae</taxon>
        <taxon>Papaver</taxon>
    </lineage>
</organism>